<dbReference type="GO" id="GO:0043565">
    <property type="term" value="F:sequence-specific DNA binding"/>
    <property type="evidence" value="ECO:0007669"/>
    <property type="project" value="InterPro"/>
</dbReference>
<organism evidence="3 4">
    <name type="scientific">Achromobacter ruhlandii</name>
    <dbReference type="NCBI Taxonomy" id="72557"/>
    <lineage>
        <taxon>Bacteria</taxon>
        <taxon>Pseudomonadati</taxon>
        <taxon>Pseudomonadota</taxon>
        <taxon>Betaproteobacteria</taxon>
        <taxon>Burkholderiales</taxon>
        <taxon>Alcaligenaceae</taxon>
        <taxon>Achromobacter</taxon>
    </lineage>
</organism>
<evidence type="ECO:0000313" key="4">
    <source>
        <dbReference type="Proteomes" id="UP000494122"/>
    </source>
</evidence>
<accession>A0A2M9GZU2</accession>
<name>A0A2M9GZU2_9BURK</name>
<dbReference type="Proteomes" id="UP000494122">
    <property type="component" value="Unassembled WGS sequence"/>
</dbReference>
<dbReference type="InterPro" id="IPR009057">
    <property type="entry name" value="Homeodomain-like_sf"/>
</dbReference>
<dbReference type="SUPFAM" id="SSF52317">
    <property type="entry name" value="Class I glutamine amidotransferase-like"/>
    <property type="match status" value="1"/>
</dbReference>
<dbReference type="SUPFAM" id="SSF46689">
    <property type="entry name" value="Homeodomain-like"/>
    <property type="match status" value="2"/>
</dbReference>
<dbReference type="Pfam" id="PF12833">
    <property type="entry name" value="HTH_18"/>
    <property type="match status" value="1"/>
</dbReference>
<reference evidence="3 4" key="1">
    <citation type="submission" date="2020-04" db="EMBL/GenBank/DDBJ databases">
        <authorList>
            <person name="De Canck E."/>
        </authorList>
    </citation>
    <scope>NUCLEOTIDE SEQUENCE [LARGE SCALE GENOMIC DNA]</scope>
    <source>
        <strain evidence="3 4">LMG 3328</strain>
    </source>
</reference>
<dbReference type="Gene3D" id="3.40.50.880">
    <property type="match status" value="1"/>
</dbReference>
<dbReference type="PANTHER" id="PTHR43130:SF3">
    <property type="entry name" value="HTH-TYPE TRANSCRIPTIONAL REGULATOR RV1931C"/>
    <property type="match status" value="1"/>
</dbReference>
<dbReference type="RefSeq" id="WP_054518730.1">
    <property type="nucleotide sequence ID" value="NZ_CADIJL010000022.1"/>
</dbReference>
<keyword evidence="1" id="KW-0805">Transcription regulation</keyword>
<dbReference type="EMBL" id="CADILE010000029">
    <property type="protein sequence ID" value="CAB3925344.1"/>
    <property type="molecule type" value="Genomic_DNA"/>
</dbReference>
<proteinExistence type="predicted"/>
<evidence type="ECO:0000256" key="1">
    <source>
        <dbReference type="ARBA" id="ARBA00023015"/>
    </source>
</evidence>
<protein>
    <submittedName>
        <fullName evidence="3">HTH-type transcriptional regulator CdhR</fullName>
    </submittedName>
</protein>
<sequence>MENHLVVALAYDRLCTFEFGCVTELFALERPELGVDWYRFAVCASEPGPLRAAGGITVVAPYALRRLDRADTIVVPGWRDPDEAPPEALLKKIRQAYRRGARLCSICSGVFVLAAAGVLDGKTVTTHWRYAEKLQQRYPRVRVEPDALYVDEGQIITSAGSAAGLDMLLHLVRRDYGGAVANRVAQRLVVAPHREGGQAQFVPRPMPPDDSGRLARLMDWMRQHAALPHTLRALAERAAMSPRTLQRQFHEATGMAPYEWLVRERVAAAREMLEAQTPLPIGRIAELAGFGSEESMRRHFRRIVLTSPAAYRDKFGHGAREPKGGAQVQAR</sequence>
<keyword evidence="2" id="KW-0804">Transcription</keyword>
<dbReference type="InterPro" id="IPR018060">
    <property type="entry name" value="HTH_AraC"/>
</dbReference>
<dbReference type="PROSITE" id="PS01124">
    <property type="entry name" value="HTH_ARAC_FAMILY_2"/>
    <property type="match status" value="1"/>
</dbReference>
<dbReference type="NCBIfam" id="NF006902">
    <property type="entry name" value="PRK09393.1"/>
    <property type="match status" value="1"/>
</dbReference>
<dbReference type="AlphaFoldDB" id="A0A2M9GZU2"/>
<dbReference type="InterPro" id="IPR029062">
    <property type="entry name" value="Class_I_gatase-like"/>
</dbReference>
<evidence type="ECO:0000256" key="2">
    <source>
        <dbReference type="ARBA" id="ARBA00023163"/>
    </source>
</evidence>
<dbReference type="Gene3D" id="1.10.10.60">
    <property type="entry name" value="Homeodomain-like"/>
    <property type="match status" value="1"/>
</dbReference>
<dbReference type="PANTHER" id="PTHR43130">
    <property type="entry name" value="ARAC-FAMILY TRANSCRIPTIONAL REGULATOR"/>
    <property type="match status" value="1"/>
</dbReference>
<dbReference type="Pfam" id="PF01965">
    <property type="entry name" value="DJ-1_PfpI"/>
    <property type="match status" value="1"/>
</dbReference>
<dbReference type="InterPro" id="IPR052158">
    <property type="entry name" value="INH-QAR"/>
</dbReference>
<gene>
    <name evidence="3" type="primary">cdhR_7</name>
    <name evidence="3" type="ORF">LMG3328_05788</name>
</gene>
<dbReference type="SMART" id="SM00342">
    <property type="entry name" value="HTH_ARAC"/>
    <property type="match status" value="1"/>
</dbReference>
<dbReference type="CDD" id="cd03137">
    <property type="entry name" value="GATase1_AraC_1"/>
    <property type="match status" value="1"/>
</dbReference>
<dbReference type="GO" id="GO:0003700">
    <property type="term" value="F:DNA-binding transcription factor activity"/>
    <property type="evidence" value="ECO:0007669"/>
    <property type="project" value="InterPro"/>
</dbReference>
<evidence type="ECO:0000313" key="3">
    <source>
        <dbReference type="EMBL" id="CAB3925344.1"/>
    </source>
</evidence>
<dbReference type="InterPro" id="IPR002818">
    <property type="entry name" value="DJ-1/PfpI"/>
</dbReference>